<organism evidence="2 3">
    <name type="scientific">Gluconacetobacter johannae</name>
    <dbReference type="NCBI Taxonomy" id="112140"/>
    <lineage>
        <taxon>Bacteria</taxon>
        <taxon>Pseudomonadati</taxon>
        <taxon>Pseudomonadota</taxon>
        <taxon>Alphaproteobacteria</taxon>
        <taxon>Acetobacterales</taxon>
        <taxon>Acetobacteraceae</taxon>
        <taxon>Gluconacetobacter</taxon>
    </lineage>
</organism>
<gene>
    <name evidence="2" type="ORF">HLH21_10135</name>
</gene>
<dbReference type="SUPFAM" id="SSF53850">
    <property type="entry name" value="Periplasmic binding protein-like II"/>
    <property type="match status" value="1"/>
</dbReference>
<proteinExistence type="predicted"/>
<evidence type="ECO:0000313" key="3">
    <source>
        <dbReference type="Proteomes" id="UP000561066"/>
    </source>
</evidence>
<protein>
    <submittedName>
        <fullName evidence="2">ABC transporter substrate-binding protein</fullName>
    </submittedName>
</protein>
<dbReference type="AlphaFoldDB" id="A0A7W4J811"/>
<dbReference type="PANTHER" id="PTHR30024">
    <property type="entry name" value="ALIPHATIC SULFONATES-BINDING PROTEIN-RELATED"/>
    <property type="match status" value="1"/>
</dbReference>
<accession>A0A7W4J811</accession>
<feature type="chain" id="PRO_5031530770" evidence="1">
    <location>
        <begin position="23"/>
        <end position="338"/>
    </location>
</feature>
<reference evidence="2 3" key="1">
    <citation type="submission" date="2020-04" db="EMBL/GenBank/DDBJ databases">
        <title>Description of novel Gluconacetobacter.</title>
        <authorList>
            <person name="Sombolestani A."/>
        </authorList>
    </citation>
    <scope>NUCLEOTIDE SEQUENCE [LARGE SCALE GENOMIC DNA]</scope>
    <source>
        <strain evidence="2 3">LMG 21312</strain>
    </source>
</reference>
<feature type="signal peptide" evidence="1">
    <location>
        <begin position="1"/>
        <end position="22"/>
    </location>
</feature>
<evidence type="ECO:0000256" key="1">
    <source>
        <dbReference type="SAM" id="SignalP"/>
    </source>
</evidence>
<dbReference type="Pfam" id="PF13379">
    <property type="entry name" value="NMT1_2"/>
    <property type="match status" value="1"/>
</dbReference>
<name>A0A7W4J811_9PROT</name>
<evidence type="ECO:0000313" key="2">
    <source>
        <dbReference type="EMBL" id="MBB2176286.1"/>
    </source>
</evidence>
<dbReference type="Gene3D" id="3.40.190.10">
    <property type="entry name" value="Periplasmic binding protein-like II"/>
    <property type="match status" value="2"/>
</dbReference>
<keyword evidence="3" id="KW-1185">Reference proteome</keyword>
<comment type="caution">
    <text evidence="2">The sequence shown here is derived from an EMBL/GenBank/DDBJ whole genome shotgun (WGS) entry which is preliminary data.</text>
</comment>
<sequence length="338" mass="36311">MISRRALCGGLAALALPRPALAGSAPEITRLRYQGGAGRVMFPELAEDLGYLAPIRLEWVGNTISGPQDIQALVTDDVDIGGAFNGSILKMIAYGAPAVAVIGTGGSDALSSSKLCVMSNHPVRTAADLRGRTIGLNALGAQSEFSLNRYLHNGGQGDVDTAGITLVPLPPVALEGALRMGRIDAAMFPAPLQDIAMARGGLQEVFSEYDLFGDLMMNALAMRRSFVAQHPATARLFVGAMARAIEWARVTPRATVIARFKSIVRRRGRNENLMPLDYWKSTSVGQPGGVLQPTDFSIFRDWFVRNGEPRLAEVNLTQIYSNSFNPYAARTPLPSDPE</sequence>
<dbReference type="Proteomes" id="UP000561066">
    <property type="component" value="Unassembled WGS sequence"/>
</dbReference>
<dbReference type="RefSeq" id="WP_182943639.1">
    <property type="nucleotide sequence ID" value="NZ_JABEQH010000012.1"/>
</dbReference>
<dbReference type="EMBL" id="JABEQH010000012">
    <property type="protein sequence ID" value="MBB2176286.1"/>
    <property type="molecule type" value="Genomic_DNA"/>
</dbReference>
<keyword evidence="1" id="KW-0732">Signal</keyword>
<dbReference type="PANTHER" id="PTHR30024:SF2">
    <property type="entry name" value="ABC TRANSPORTER SUBSTRATE-BINDING PROTEIN"/>
    <property type="match status" value="1"/>
</dbReference>